<reference evidence="4 5" key="1">
    <citation type="journal article" date="2015" name="Stand. Genomic Sci.">
        <title>Genomic Encyclopedia of Bacterial and Archaeal Type Strains, Phase III: the genomes of soil and plant-associated and newly described type strains.</title>
        <authorList>
            <person name="Whitman W.B."/>
            <person name="Woyke T."/>
            <person name="Klenk H.P."/>
            <person name="Zhou Y."/>
            <person name="Lilburn T.G."/>
            <person name="Beck B.J."/>
            <person name="De Vos P."/>
            <person name="Vandamme P."/>
            <person name="Eisen J.A."/>
            <person name="Garrity G."/>
            <person name="Hugenholtz P."/>
            <person name="Kyrpides N.C."/>
        </authorList>
    </citation>
    <scope>NUCLEOTIDE SEQUENCE [LARGE SCALE GENOMIC DNA]</scope>
    <source>
        <strain evidence="4 5">CECT 8445</strain>
    </source>
</reference>
<evidence type="ECO:0000256" key="1">
    <source>
        <dbReference type="SAM" id="Coils"/>
    </source>
</evidence>
<feature type="domain" description="DUF4349" evidence="3">
    <location>
        <begin position="55"/>
        <end position="257"/>
    </location>
</feature>
<protein>
    <submittedName>
        <fullName evidence="4">Uncharacterized protein DUF4349</fullName>
    </submittedName>
</protein>
<evidence type="ECO:0000313" key="5">
    <source>
        <dbReference type="Proteomes" id="UP000295714"/>
    </source>
</evidence>
<organism evidence="4 5">
    <name type="scientific">Winogradskyella wandonensis</name>
    <dbReference type="NCBI Taxonomy" id="1442586"/>
    <lineage>
        <taxon>Bacteria</taxon>
        <taxon>Pseudomonadati</taxon>
        <taxon>Bacteroidota</taxon>
        <taxon>Flavobacteriia</taxon>
        <taxon>Flavobacteriales</taxon>
        <taxon>Flavobacteriaceae</taxon>
        <taxon>Winogradskyella</taxon>
    </lineage>
</organism>
<feature type="transmembrane region" description="Helical" evidence="2">
    <location>
        <begin position="238"/>
        <end position="260"/>
    </location>
</feature>
<keyword evidence="2" id="KW-0812">Transmembrane</keyword>
<keyword evidence="2" id="KW-0472">Membrane</keyword>
<evidence type="ECO:0000313" key="4">
    <source>
        <dbReference type="EMBL" id="TCK67857.1"/>
    </source>
</evidence>
<dbReference type="OrthoDB" id="5381491at2"/>
<keyword evidence="1" id="KW-0175">Coiled coil</keyword>
<proteinExistence type="predicted"/>
<feature type="coiled-coil region" evidence="1">
    <location>
        <begin position="151"/>
        <end position="198"/>
    </location>
</feature>
<dbReference type="EMBL" id="SMGI01000002">
    <property type="protein sequence ID" value="TCK67857.1"/>
    <property type="molecule type" value="Genomic_DNA"/>
</dbReference>
<evidence type="ECO:0000259" key="3">
    <source>
        <dbReference type="Pfam" id="PF14257"/>
    </source>
</evidence>
<keyword evidence="5" id="KW-1185">Reference proteome</keyword>
<comment type="caution">
    <text evidence="4">The sequence shown here is derived from an EMBL/GenBank/DDBJ whole genome shotgun (WGS) entry which is preliminary data.</text>
</comment>
<dbReference type="Proteomes" id="UP000295714">
    <property type="component" value="Unassembled WGS sequence"/>
</dbReference>
<gene>
    <name evidence="4" type="ORF">DFQ05_1639</name>
</gene>
<dbReference type="InterPro" id="IPR025645">
    <property type="entry name" value="DUF4349"/>
</dbReference>
<accession>A0A4R1KTJ3</accession>
<dbReference type="RefSeq" id="WP_132704885.1">
    <property type="nucleotide sequence ID" value="NZ_SMGI01000002.1"/>
</dbReference>
<dbReference type="Pfam" id="PF14257">
    <property type="entry name" value="DUF4349"/>
    <property type="match status" value="1"/>
</dbReference>
<keyword evidence="2" id="KW-1133">Transmembrane helix</keyword>
<sequence length="268" mass="30803">MKFLITLLLTIPLACSNNSGSTLDDTYYSEDIAMPEVAVENFENTKQFAATPQKQKLIKESVMRYETQDMADAYSKLSQIISANDGFIQDDSEIKSYGRTSRQIIARLPSDNFQNAIDAITKNVDYFDTKRINSKDVTEEFIDLEARLKAKKTLENRYLELLKQAKNVKEILDIEQELSTIREEIEAKQGRLKYLQNQVALSTIHIEFYKVTSNKGVTKSYGSKMWNAVKSGFNGISIFFLGLLHIWPLILICGITFYIIKRKFFKKK</sequence>
<name>A0A4R1KTJ3_9FLAO</name>
<dbReference type="AlphaFoldDB" id="A0A4R1KTJ3"/>
<evidence type="ECO:0000256" key="2">
    <source>
        <dbReference type="SAM" id="Phobius"/>
    </source>
</evidence>